<dbReference type="Gene3D" id="3.40.50.300">
    <property type="entry name" value="P-loop containing nucleotide triphosphate hydrolases"/>
    <property type="match status" value="1"/>
</dbReference>
<dbReference type="SUPFAM" id="SSF52540">
    <property type="entry name" value="P-loop containing nucleoside triphosphate hydrolases"/>
    <property type="match status" value="1"/>
</dbReference>
<evidence type="ECO:0000313" key="2">
    <source>
        <dbReference type="EMBL" id="MFD1845337.1"/>
    </source>
</evidence>
<accession>A0ABW4Q3Q3</accession>
<dbReference type="Pfam" id="PF13481">
    <property type="entry name" value="AAA_25"/>
    <property type="match status" value="1"/>
</dbReference>
<dbReference type="InterPro" id="IPR027417">
    <property type="entry name" value="P-loop_NTPase"/>
</dbReference>
<gene>
    <name evidence="2" type="ORF">ACFSFX_01840</name>
</gene>
<protein>
    <submittedName>
        <fullName evidence="2">AAA family ATPase</fullName>
    </submittedName>
</protein>
<sequence>MSNTQPAWAAPLEEHEWSPEPGGFLASIPAEFAAVVEEIEATTGNSNSKGPGRGLKLRRTTDLRLPPPTKWLGRGWLPRRELTVLVGAEGIGKSLLWVLMAMLVTTGRAFPMFNWAKRKPADVVIIVTEDSAAEVEARLRTAGADLNRVHFFCAEDDGSGTPIFTGGKTGDMLLLDALLDDLDDTPALLVVDAWLDTVAGNLNIRDTQQARAALHPWKELASKHDLAVLLVTHTNRMDTVSTRDLMGGTAALRQKARMVLFAARPPLEDGDRQHLWVGPDKANTTGIVDAVKFNVQIEQVRTQTDDDPGTTALLANPQDALMTIGQLLSEWKREEQEADRKPSKTDQAEDAIREYMDGETEPVPSNDLKVHLRKAGYGKTAIEEAMRATGESAPATRGGKWMFTLTKSKTS</sequence>
<reference evidence="3" key="1">
    <citation type="journal article" date="2019" name="Int. J. Syst. Evol. Microbiol.">
        <title>The Global Catalogue of Microorganisms (GCM) 10K type strain sequencing project: providing services to taxonomists for standard genome sequencing and annotation.</title>
        <authorList>
            <consortium name="The Broad Institute Genomics Platform"/>
            <consortium name="The Broad Institute Genome Sequencing Center for Infectious Disease"/>
            <person name="Wu L."/>
            <person name="Ma J."/>
        </authorList>
    </citation>
    <scope>NUCLEOTIDE SEQUENCE [LARGE SCALE GENOMIC DNA]</scope>
    <source>
        <strain evidence="3">JCM 11496</strain>
    </source>
</reference>
<dbReference type="RefSeq" id="WP_343877522.1">
    <property type="nucleotide sequence ID" value="NZ_BAAAIJ010000007.1"/>
</dbReference>
<dbReference type="Proteomes" id="UP001597307">
    <property type="component" value="Unassembled WGS sequence"/>
</dbReference>
<dbReference type="EMBL" id="JBHUGA010000006">
    <property type="protein sequence ID" value="MFD1845337.1"/>
    <property type="molecule type" value="Genomic_DNA"/>
</dbReference>
<feature type="region of interest" description="Disordered" evidence="1">
    <location>
        <begin position="41"/>
        <end position="60"/>
    </location>
</feature>
<evidence type="ECO:0000313" key="3">
    <source>
        <dbReference type="Proteomes" id="UP001597307"/>
    </source>
</evidence>
<proteinExistence type="predicted"/>
<comment type="caution">
    <text evidence="2">The sequence shown here is derived from an EMBL/GenBank/DDBJ whole genome shotgun (WGS) entry which is preliminary data.</text>
</comment>
<organism evidence="2 3">
    <name type="scientific">Arthrobacter flavus</name>
    <dbReference type="NCBI Taxonomy" id="95172"/>
    <lineage>
        <taxon>Bacteria</taxon>
        <taxon>Bacillati</taxon>
        <taxon>Actinomycetota</taxon>
        <taxon>Actinomycetes</taxon>
        <taxon>Micrococcales</taxon>
        <taxon>Micrococcaceae</taxon>
        <taxon>Arthrobacter</taxon>
    </lineage>
</organism>
<evidence type="ECO:0000256" key="1">
    <source>
        <dbReference type="SAM" id="MobiDB-lite"/>
    </source>
</evidence>
<feature type="region of interest" description="Disordered" evidence="1">
    <location>
        <begin position="388"/>
        <end position="411"/>
    </location>
</feature>
<keyword evidence="3" id="KW-1185">Reference proteome</keyword>
<name>A0ABW4Q3Q3_9MICC</name>